<dbReference type="RefSeq" id="WP_066746529.1">
    <property type="nucleotide sequence ID" value="NZ_LXEN01000019.1"/>
</dbReference>
<dbReference type="EMBL" id="LXEN01000019">
    <property type="protein sequence ID" value="OAT36747.1"/>
    <property type="molecule type" value="Genomic_DNA"/>
</dbReference>
<feature type="chain" id="PRO_5008279040" evidence="1">
    <location>
        <begin position="23"/>
        <end position="443"/>
    </location>
</feature>
<dbReference type="AlphaFoldDB" id="A0A198GH23"/>
<accession>A0A198GH23</accession>
<keyword evidence="1" id="KW-0732">Signal</keyword>
<comment type="caution">
    <text evidence="3">The sequence shown here is derived from an EMBL/GenBank/DDBJ whole genome shotgun (WGS) entry which is preliminary data.</text>
</comment>
<evidence type="ECO:0000313" key="3">
    <source>
        <dbReference type="EMBL" id="OAT36747.1"/>
    </source>
</evidence>
<dbReference type="OrthoDB" id="6464599at2"/>
<keyword evidence="4" id="KW-1185">Reference proteome</keyword>
<dbReference type="PROSITE" id="PS51257">
    <property type="entry name" value="PROKAR_LIPOPROTEIN"/>
    <property type="match status" value="1"/>
</dbReference>
<dbReference type="SUPFAM" id="SSF51126">
    <property type="entry name" value="Pectin lyase-like"/>
    <property type="match status" value="1"/>
</dbReference>
<dbReference type="Proteomes" id="UP000094023">
    <property type="component" value="Unassembled WGS sequence"/>
</dbReference>
<dbReference type="InterPro" id="IPR011050">
    <property type="entry name" value="Pectin_lyase_fold/virulence"/>
</dbReference>
<reference evidence="3 4" key="1">
    <citation type="submission" date="2016-04" db="EMBL/GenBank/DDBJ databases">
        <title>ATOL: Assembling a taxonomically balanced genome-scale reconstruction of the evolutionary history of the Enterobacteriaceae.</title>
        <authorList>
            <person name="Plunkett G.III."/>
            <person name="Neeno-Eckwall E.C."/>
            <person name="Glasner J.D."/>
            <person name="Perna N.T."/>
        </authorList>
    </citation>
    <scope>NUCLEOTIDE SEQUENCE [LARGE SCALE GENOMIC DNA]</scope>
    <source>
        <strain evidence="3 4">ATCC 19692</strain>
    </source>
</reference>
<dbReference type="Gene3D" id="2.160.20.10">
    <property type="entry name" value="Single-stranded right-handed beta-helix, Pectin lyase-like"/>
    <property type="match status" value="1"/>
</dbReference>
<feature type="signal peptide" evidence="1">
    <location>
        <begin position="1"/>
        <end position="22"/>
    </location>
</feature>
<sequence>MKKTSLFTVSLLSLLVSQSCLAESDIVISKRSPDAEVYTDLIPIENTPFYKDGKDVIIVPNATEGVSHIYYDKFNVASEGIEFANESAGASLIINEVVSEVKSIIAGDIDIKGEKAQLIIANPNGIDCINDCSFSNLDKVIFITGSSKNKNSAIFDVSLNGKVNVNINNQKNFISKMGVFAIISNDIEIKRGKFDLEKMNITMGLNRMNFNTWRIGSDKIETIKEASIGKDTEIKAKKINIYFGNSEVTNNGKLNATHFIGRGYKFTHNGSMTINDDKGNIENKERGSFEFDMAGFYRSDDSSLKINNTSAKVSAKNSNFMTDSIVSIENMKAFSPSTYEIKGETKIVDSSFIAEGDTAIIDNFKYHNSSVKMMSRNMEIFDLVKGGGELVLRGDLKLIGKLDVIGTLDMPYKAETTSYSNIKLNGEYLHEIVETKSLDIIDE</sequence>
<dbReference type="InterPro" id="IPR008638">
    <property type="entry name" value="FhaB/CdiA-like_TPS"/>
</dbReference>
<evidence type="ECO:0000259" key="2">
    <source>
        <dbReference type="Pfam" id="PF05860"/>
    </source>
</evidence>
<dbReference type="Pfam" id="PF05860">
    <property type="entry name" value="TPS"/>
    <property type="match status" value="1"/>
</dbReference>
<gene>
    <name evidence="3" type="ORF">M983_0496</name>
</gene>
<evidence type="ECO:0000256" key="1">
    <source>
        <dbReference type="SAM" id="SignalP"/>
    </source>
</evidence>
<dbReference type="InterPro" id="IPR012334">
    <property type="entry name" value="Pectin_lyas_fold"/>
</dbReference>
<evidence type="ECO:0000313" key="4">
    <source>
        <dbReference type="Proteomes" id="UP000094023"/>
    </source>
</evidence>
<dbReference type="NCBIfam" id="TIGR01901">
    <property type="entry name" value="adhes_NPXG"/>
    <property type="match status" value="1"/>
</dbReference>
<organism evidence="3 4">
    <name type="scientific">Proteus myxofaciens ATCC 19692</name>
    <dbReference type="NCBI Taxonomy" id="1354337"/>
    <lineage>
        <taxon>Bacteria</taxon>
        <taxon>Pseudomonadati</taxon>
        <taxon>Pseudomonadota</taxon>
        <taxon>Gammaproteobacteria</taxon>
        <taxon>Enterobacterales</taxon>
        <taxon>Morganellaceae</taxon>
        <taxon>Proteus</taxon>
    </lineage>
</organism>
<name>A0A198GH23_9GAMM</name>
<dbReference type="STRING" id="1354337.M983_0496"/>
<proteinExistence type="predicted"/>
<protein>
    <submittedName>
        <fullName evidence="3">Hemolysin</fullName>
    </submittedName>
</protein>
<feature type="domain" description="Filamentous haemagglutinin FhaB/tRNA nuclease CdiA-like TPS" evidence="2">
    <location>
        <begin position="49"/>
        <end position="220"/>
    </location>
</feature>